<accession>A0A5J6LHV8</accession>
<keyword evidence="3 10" id="KW-0444">Lipid biosynthesis</keyword>
<protein>
    <recommendedName>
        <fullName evidence="10">Acyl-[acyl-carrier-protein]--UDP-N-acetylglucosamine O-acyltransferase</fullName>
        <shortName evidence="10">UDP-N-acetylglucosamine acyltransferase</shortName>
        <ecNumber evidence="10">2.3.1.129</ecNumber>
    </recommendedName>
</protein>
<keyword evidence="13" id="KW-1185">Reference proteome</keyword>
<dbReference type="Proteomes" id="UP000325606">
    <property type="component" value="Chromosome"/>
</dbReference>
<evidence type="ECO:0000256" key="4">
    <source>
        <dbReference type="ARBA" id="ARBA00022556"/>
    </source>
</evidence>
<dbReference type="AlphaFoldDB" id="A0A5J6LHV8"/>
<dbReference type="HAMAP" id="MF_00387">
    <property type="entry name" value="LpxA"/>
    <property type="match status" value="1"/>
</dbReference>
<keyword evidence="4 10" id="KW-0441">Lipid A biosynthesis</keyword>
<comment type="subunit">
    <text evidence="10">Homotrimer.</text>
</comment>
<reference evidence="12 13" key="1">
    <citation type="submission" date="2019-09" db="EMBL/GenBank/DDBJ databases">
        <title>Nitrincola iocasae sp. nov., a bacterium isolated from the sediment collected at a cold seep field in South China Sea.</title>
        <authorList>
            <person name="Zhang H."/>
            <person name="Wang H."/>
            <person name="Li C."/>
        </authorList>
    </citation>
    <scope>NUCLEOTIDE SEQUENCE [LARGE SCALE GENOMIC DNA]</scope>
    <source>
        <strain evidence="12 13">KXZD1103</strain>
    </source>
</reference>
<dbReference type="Gene3D" id="2.160.10.10">
    <property type="entry name" value="Hexapeptide repeat proteins"/>
    <property type="match status" value="1"/>
</dbReference>
<keyword evidence="7 10" id="KW-0443">Lipid metabolism</keyword>
<evidence type="ECO:0000256" key="2">
    <source>
        <dbReference type="ARBA" id="ARBA00022490"/>
    </source>
</evidence>
<keyword evidence="8 10" id="KW-0012">Acyltransferase</keyword>
<proteinExistence type="inferred from homology"/>
<comment type="similarity">
    <text evidence="10">Belongs to the transferase hexapeptide repeat family. LpxA subfamily.</text>
</comment>
<dbReference type="InterPro" id="IPR018357">
    <property type="entry name" value="Hexapep_transf_CS"/>
</dbReference>
<keyword evidence="6 10" id="KW-0677">Repeat</keyword>
<dbReference type="InterPro" id="IPR011004">
    <property type="entry name" value="Trimer_LpxA-like_sf"/>
</dbReference>
<dbReference type="PIRSF" id="PIRSF000456">
    <property type="entry name" value="UDP-GlcNAc_acltr"/>
    <property type="match status" value="1"/>
</dbReference>
<evidence type="ECO:0000256" key="6">
    <source>
        <dbReference type="ARBA" id="ARBA00022737"/>
    </source>
</evidence>
<dbReference type="NCBIfam" id="NF003657">
    <property type="entry name" value="PRK05289.1"/>
    <property type="match status" value="1"/>
</dbReference>
<dbReference type="GO" id="GO:0009245">
    <property type="term" value="P:lipid A biosynthetic process"/>
    <property type="evidence" value="ECO:0007669"/>
    <property type="project" value="UniProtKB-UniRule"/>
</dbReference>
<dbReference type="PANTHER" id="PTHR43480">
    <property type="entry name" value="ACYL-[ACYL-CARRIER-PROTEIN]--UDP-N-ACETYLGLUCOSAMINE O-ACYLTRANSFERASE"/>
    <property type="match status" value="1"/>
</dbReference>
<dbReference type="InterPro" id="IPR037157">
    <property type="entry name" value="Acetyltransf_C_sf"/>
</dbReference>
<evidence type="ECO:0000256" key="7">
    <source>
        <dbReference type="ARBA" id="ARBA00023098"/>
    </source>
</evidence>
<gene>
    <name evidence="10 12" type="primary">lpxA</name>
    <name evidence="12" type="ORF">F5I99_15055</name>
</gene>
<dbReference type="NCBIfam" id="TIGR01852">
    <property type="entry name" value="lipid_A_lpxA"/>
    <property type="match status" value="1"/>
</dbReference>
<comment type="pathway">
    <text evidence="10">Glycolipid biosynthesis; lipid IV(A) biosynthesis; lipid IV(A) from (3R)-3-hydroxytetradecanoyl-[acyl-carrier-protein] and UDP-N-acetyl-alpha-D-glucosamine: step 1/6.</text>
</comment>
<name>A0A5J6LHV8_9GAMM</name>
<evidence type="ECO:0000256" key="8">
    <source>
        <dbReference type="ARBA" id="ARBA00023315"/>
    </source>
</evidence>
<evidence type="ECO:0000256" key="3">
    <source>
        <dbReference type="ARBA" id="ARBA00022516"/>
    </source>
</evidence>
<dbReference type="SUPFAM" id="SSF51161">
    <property type="entry name" value="Trimeric LpxA-like enzymes"/>
    <property type="match status" value="1"/>
</dbReference>
<dbReference type="KEGG" id="nik:F5I99_15055"/>
<dbReference type="PANTHER" id="PTHR43480:SF1">
    <property type="entry name" value="ACYL-[ACYL-CARRIER-PROTEIN]--UDP-N-ACETYLGLUCOSAMINE O-ACYLTRANSFERASE, MITOCHONDRIAL-RELATED"/>
    <property type="match status" value="1"/>
</dbReference>
<dbReference type="GO" id="GO:0005737">
    <property type="term" value="C:cytoplasm"/>
    <property type="evidence" value="ECO:0007669"/>
    <property type="project" value="UniProtKB-SubCell"/>
</dbReference>
<evidence type="ECO:0000256" key="10">
    <source>
        <dbReference type="HAMAP-Rule" id="MF_00387"/>
    </source>
</evidence>
<dbReference type="InterPro" id="IPR029098">
    <property type="entry name" value="Acetyltransf_C"/>
</dbReference>
<dbReference type="UniPathway" id="UPA00359">
    <property type="reaction ID" value="UER00477"/>
</dbReference>
<dbReference type="PROSITE" id="PS00101">
    <property type="entry name" value="HEXAPEP_TRANSFERASES"/>
    <property type="match status" value="1"/>
</dbReference>
<evidence type="ECO:0000256" key="5">
    <source>
        <dbReference type="ARBA" id="ARBA00022679"/>
    </source>
</evidence>
<evidence type="ECO:0000256" key="1">
    <source>
        <dbReference type="ARBA" id="ARBA00004496"/>
    </source>
</evidence>
<evidence type="ECO:0000259" key="11">
    <source>
        <dbReference type="Pfam" id="PF13720"/>
    </source>
</evidence>
<comment type="catalytic activity">
    <reaction evidence="10">
        <text>a (3R)-hydroxyacyl-[ACP] + UDP-N-acetyl-alpha-D-glucosamine = a UDP-3-O-[(3R)-3-hydroxyacyl]-N-acetyl-alpha-D-glucosamine + holo-[ACP]</text>
        <dbReference type="Rhea" id="RHEA:67812"/>
        <dbReference type="Rhea" id="RHEA-COMP:9685"/>
        <dbReference type="Rhea" id="RHEA-COMP:9945"/>
        <dbReference type="ChEBI" id="CHEBI:57705"/>
        <dbReference type="ChEBI" id="CHEBI:64479"/>
        <dbReference type="ChEBI" id="CHEBI:78827"/>
        <dbReference type="ChEBI" id="CHEBI:173225"/>
        <dbReference type="EC" id="2.3.1.129"/>
    </reaction>
</comment>
<dbReference type="EMBL" id="CP044222">
    <property type="protein sequence ID" value="QEW07701.1"/>
    <property type="molecule type" value="Genomic_DNA"/>
</dbReference>
<dbReference type="CDD" id="cd03351">
    <property type="entry name" value="LbH_UDP-GlcNAc_AT"/>
    <property type="match status" value="1"/>
</dbReference>
<comment type="function">
    <text evidence="9 10">Involved in the biosynthesis of lipid A, a phosphorylated glycolipid that anchors the lipopolysaccharide to the outer membrane of the cell.</text>
</comment>
<sequence>MSQIDPTAIIDPQATLASDVVVGPWTYIGAGVEIGAGSVIASHVVIKGPTRIGEHNRIFQFASVGEDCQDKKYQGEPTRLEIGDHNVIREGVTLHRGTVQDQGVTRIGSHNLLMAYAHVAHDCIVGDQVILANNAALAGHVRVGDYAILGGFTAVHQFCHIGAHVMCGAGSVVLKDIPAYVMANGNTASPHGINVEGLKRRGFSAETLAHLKRAYKIIYRQGLTREQALPLLQEIAAEDSAVQLLIDSFQSSSRGIIR</sequence>
<dbReference type="InterPro" id="IPR001451">
    <property type="entry name" value="Hexapep"/>
</dbReference>
<keyword evidence="2 10" id="KW-0963">Cytoplasm</keyword>
<evidence type="ECO:0000313" key="12">
    <source>
        <dbReference type="EMBL" id="QEW07701.1"/>
    </source>
</evidence>
<dbReference type="FunFam" id="2.160.10.10:FF:000003">
    <property type="entry name" value="Acyl-[acyl-carrier-protein]--UDP-N-acetylglucosamine O-acyltransferase"/>
    <property type="match status" value="1"/>
</dbReference>
<dbReference type="Pfam" id="PF13720">
    <property type="entry name" value="Acetyltransf_11"/>
    <property type="match status" value="1"/>
</dbReference>
<keyword evidence="5 10" id="KW-0808">Transferase</keyword>
<comment type="subcellular location">
    <subcellularLocation>
        <location evidence="1 10">Cytoplasm</location>
    </subcellularLocation>
</comment>
<dbReference type="EC" id="2.3.1.129" evidence="10"/>
<dbReference type="GO" id="GO:0008780">
    <property type="term" value="F:acyl-[acyl-carrier-protein]-UDP-N-acetylglucosamine O-acyltransferase activity"/>
    <property type="evidence" value="ECO:0007669"/>
    <property type="project" value="UniProtKB-UniRule"/>
</dbReference>
<dbReference type="GO" id="GO:0016020">
    <property type="term" value="C:membrane"/>
    <property type="evidence" value="ECO:0007669"/>
    <property type="project" value="GOC"/>
</dbReference>
<dbReference type="Gene3D" id="1.20.1180.10">
    <property type="entry name" value="Udp N-acetylglucosamine O-acyltransferase, C-terminal domain"/>
    <property type="match status" value="1"/>
</dbReference>
<evidence type="ECO:0000313" key="13">
    <source>
        <dbReference type="Proteomes" id="UP000325606"/>
    </source>
</evidence>
<dbReference type="Pfam" id="PF00132">
    <property type="entry name" value="Hexapep"/>
    <property type="match status" value="2"/>
</dbReference>
<feature type="domain" description="UDP N-acetylglucosamine O-acyltransferase C-terminal" evidence="11">
    <location>
        <begin position="176"/>
        <end position="257"/>
    </location>
</feature>
<organism evidence="12 13">
    <name type="scientific">Nitrincola iocasae</name>
    <dbReference type="NCBI Taxonomy" id="2614693"/>
    <lineage>
        <taxon>Bacteria</taxon>
        <taxon>Pseudomonadati</taxon>
        <taxon>Pseudomonadota</taxon>
        <taxon>Gammaproteobacteria</taxon>
        <taxon>Oceanospirillales</taxon>
        <taxon>Oceanospirillaceae</taxon>
        <taxon>Nitrincola</taxon>
    </lineage>
</organism>
<dbReference type="InterPro" id="IPR010137">
    <property type="entry name" value="Lipid_A_LpxA"/>
</dbReference>
<evidence type="ECO:0000256" key="9">
    <source>
        <dbReference type="ARBA" id="ARBA00056633"/>
    </source>
</evidence>
<dbReference type="RefSeq" id="WP_151057389.1">
    <property type="nucleotide sequence ID" value="NZ_CP044222.1"/>
</dbReference>